<organism evidence="1 2">
    <name type="scientific">Bradyrhizobium icense</name>
    <dbReference type="NCBI Taxonomy" id="1274631"/>
    <lineage>
        <taxon>Bacteria</taxon>
        <taxon>Pseudomonadati</taxon>
        <taxon>Pseudomonadota</taxon>
        <taxon>Alphaproteobacteria</taxon>
        <taxon>Hyphomicrobiales</taxon>
        <taxon>Nitrobacteraceae</taxon>
        <taxon>Bradyrhizobium</taxon>
    </lineage>
</organism>
<sequence length="84" mass="8885">MSYLPHGSRSCRRGGADAIVIVNYLTALAAKLLGASINAALGLGDRVETRLIQASPGRRAISRVLDVAATLATKRLSLLSKLRK</sequence>
<gene>
    <name evidence="1" type="ORF">LMTR13_24315</name>
</gene>
<protein>
    <submittedName>
        <fullName evidence="1">Uncharacterized protein</fullName>
    </submittedName>
</protein>
<keyword evidence="2" id="KW-1185">Reference proteome</keyword>
<dbReference type="AlphaFoldDB" id="A0A1B1UJH6"/>
<name>A0A1B1UJH6_9BRAD</name>
<dbReference type="Proteomes" id="UP000092839">
    <property type="component" value="Chromosome"/>
</dbReference>
<dbReference type="EMBL" id="CP016428">
    <property type="protein sequence ID" value="ANW02813.1"/>
    <property type="molecule type" value="Genomic_DNA"/>
</dbReference>
<evidence type="ECO:0000313" key="1">
    <source>
        <dbReference type="EMBL" id="ANW02813.1"/>
    </source>
</evidence>
<reference evidence="1 2" key="1">
    <citation type="submission" date="2016-07" db="EMBL/GenBank/DDBJ databases">
        <title>Complete genome sequence of Bradyrhizobium icense LMTR 13T, a potential inoculant strain isolated from lima bean (Phaseolus lunatus) in Peru.</title>
        <authorList>
            <person name="Ormeno-Orrillo E."/>
            <person name="Duran D."/>
            <person name="Rogel M.A."/>
            <person name="Rey L."/>
            <person name="Imperial J."/>
            <person name="Ruiz-Argueso T."/>
            <person name="Martinez-Romero E."/>
        </authorList>
    </citation>
    <scope>NUCLEOTIDE SEQUENCE [LARGE SCALE GENOMIC DNA]</scope>
    <source>
        <strain evidence="1 2">LMTR 13</strain>
    </source>
</reference>
<accession>A0A1B1UJH6</accession>
<dbReference type="KEGG" id="bic:LMTR13_24315"/>
<proteinExistence type="predicted"/>
<evidence type="ECO:0000313" key="2">
    <source>
        <dbReference type="Proteomes" id="UP000092839"/>
    </source>
</evidence>